<feature type="binding site" evidence="14">
    <location>
        <position position="468"/>
    </location>
    <ligand>
        <name>hydrogencarbonate</name>
        <dbReference type="ChEBI" id="CHEBI:17544"/>
        <label>1</label>
    </ligand>
</feature>
<dbReference type="PANTHER" id="PTHR11485:SF31">
    <property type="entry name" value="SEROTRANSFERRIN"/>
    <property type="match status" value="1"/>
</dbReference>
<comment type="subcellular location">
    <subcellularLocation>
        <location evidence="2 13">Secreted</location>
    </subcellularLocation>
</comment>
<feature type="disulfide bond" evidence="16">
    <location>
        <begin position="38"/>
        <end position="50"/>
    </location>
</feature>
<dbReference type="PIRSF" id="PIRSF002549">
    <property type="entry name" value="Transferrin"/>
    <property type="match status" value="1"/>
</dbReference>
<evidence type="ECO:0000256" key="6">
    <source>
        <dbReference type="ARBA" id="ARBA00022496"/>
    </source>
</evidence>
<feature type="disulfide bond" evidence="16">
    <location>
        <begin position="188"/>
        <end position="195"/>
    </location>
</feature>
<evidence type="ECO:0000256" key="2">
    <source>
        <dbReference type="ARBA" id="ARBA00004613"/>
    </source>
</evidence>
<dbReference type="Ensembl" id="ENSSORT00005049699.1">
    <property type="protein sequence ID" value="ENSSORP00005048507.1"/>
    <property type="gene ID" value="ENSSORG00005019412.1"/>
</dbReference>
<evidence type="ECO:0000256" key="4">
    <source>
        <dbReference type="ARBA" id="ARBA00016768"/>
    </source>
</evidence>
<dbReference type="SMART" id="SM00094">
    <property type="entry name" value="TR_FER"/>
    <property type="match status" value="2"/>
</dbReference>
<keyword evidence="9" id="KW-0677">Repeat</keyword>
<dbReference type="FunFam" id="3.40.190.10:FF:000095">
    <property type="entry name" value="Lactotransferrin"/>
    <property type="match status" value="2"/>
</dbReference>
<feature type="disulfide bond" evidence="16">
    <location>
        <begin position="364"/>
        <end position="383"/>
    </location>
</feature>
<feature type="chain" id="PRO_5025573612" description="Serotransferrin" evidence="17">
    <location>
        <begin position="19"/>
        <end position="695"/>
    </location>
</feature>
<keyword evidence="7 13" id="KW-0964">Secreted</keyword>
<proteinExistence type="inferred from homology"/>
<feature type="disulfide bond" evidence="16">
    <location>
        <begin position="240"/>
        <end position="254"/>
    </location>
</feature>
<evidence type="ECO:0000256" key="11">
    <source>
        <dbReference type="ARBA" id="ARBA00023065"/>
    </source>
</evidence>
<dbReference type="GO" id="GO:0005886">
    <property type="term" value="C:plasma membrane"/>
    <property type="evidence" value="ECO:0007669"/>
    <property type="project" value="TreeGrafter"/>
</dbReference>
<feature type="disulfide bond" evidence="16">
    <location>
        <begin position="460"/>
        <end position="538"/>
    </location>
</feature>
<dbReference type="GO" id="GO:0005769">
    <property type="term" value="C:early endosome"/>
    <property type="evidence" value="ECO:0007669"/>
    <property type="project" value="TreeGrafter"/>
</dbReference>
<protein>
    <recommendedName>
        <fullName evidence="4 13">Serotransferrin</fullName>
    </recommendedName>
</protein>
<dbReference type="AlphaFoldDB" id="A0A673C6R2"/>
<keyword evidence="10 13" id="KW-0408">Iron</keyword>
<name>A0A673C6R2_9TELE</name>
<dbReference type="Proteomes" id="UP000472271">
    <property type="component" value="Chromosome 17"/>
</dbReference>
<keyword evidence="8 13" id="KW-0479">Metal-binding</keyword>
<feature type="domain" description="Transferrin-like" evidence="18">
    <location>
        <begin position="351"/>
        <end position="677"/>
    </location>
</feature>
<dbReference type="SUPFAM" id="SSF53850">
    <property type="entry name" value="Periplasmic binding protein-like II"/>
    <property type="match status" value="2"/>
</dbReference>
<feature type="disulfide bond" evidence="16">
    <location>
        <begin position="505"/>
        <end position="521"/>
    </location>
</feature>
<evidence type="ECO:0000256" key="17">
    <source>
        <dbReference type="SAM" id="SignalP"/>
    </source>
</evidence>
<comment type="function">
    <text evidence="1">Transferrins are iron binding transport proteins which can bind two Fe(3+) ions in association with the binding of an anion, usually bicarbonate.</text>
</comment>
<feature type="disulfide bond" evidence="16">
    <location>
        <begin position="28"/>
        <end position="59"/>
    </location>
</feature>
<dbReference type="InterPro" id="IPR016357">
    <property type="entry name" value="Transferrin"/>
</dbReference>
<evidence type="ECO:0000256" key="7">
    <source>
        <dbReference type="ARBA" id="ARBA00022525"/>
    </source>
</evidence>
<dbReference type="InterPro" id="IPR018195">
    <property type="entry name" value="Transferrin_Fe_BS"/>
</dbReference>
<reference evidence="19" key="3">
    <citation type="submission" date="2025-09" db="UniProtKB">
        <authorList>
            <consortium name="Ensembl"/>
        </authorList>
    </citation>
    <scope>IDENTIFICATION</scope>
</reference>
<reference evidence="19" key="2">
    <citation type="submission" date="2025-08" db="UniProtKB">
        <authorList>
            <consortium name="Ensembl"/>
        </authorList>
    </citation>
    <scope>IDENTIFICATION</scope>
</reference>
<feature type="binding site" evidence="14">
    <location>
        <position position="466"/>
    </location>
    <ligand>
        <name>hydrogencarbonate</name>
        <dbReference type="ChEBI" id="CHEBI:17544"/>
        <label>1</label>
    </ligand>
</feature>
<feature type="binding site" evidence="15">
    <location>
        <position position="262"/>
    </location>
    <ligand>
        <name>Fe(3+)</name>
        <dbReference type="ChEBI" id="CHEBI:29034"/>
        <label>1</label>
    </ligand>
</feature>
<keyword evidence="11 13" id="KW-0406">Ion transport</keyword>
<evidence type="ECO:0000259" key="18">
    <source>
        <dbReference type="PROSITE" id="PS51408"/>
    </source>
</evidence>
<evidence type="ECO:0000256" key="12">
    <source>
        <dbReference type="ARBA" id="ARBA00023157"/>
    </source>
</evidence>
<dbReference type="PRINTS" id="PR00422">
    <property type="entry name" value="TRANSFERRIN"/>
</dbReference>
<evidence type="ECO:0000256" key="3">
    <source>
        <dbReference type="ARBA" id="ARBA00011245"/>
    </source>
</evidence>
<dbReference type="GO" id="GO:0005615">
    <property type="term" value="C:extracellular space"/>
    <property type="evidence" value="ECO:0007669"/>
    <property type="project" value="InterPro"/>
</dbReference>
<feature type="disulfide bond" evidence="16">
    <location>
        <begin position="173"/>
        <end position="191"/>
    </location>
</feature>
<keyword evidence="17" id="KW-0732">Signal</keyword>
<feature type="disulfide bond" evidence="16">
    <location>
        <begin position="128"/>
        <end position="212"/>
    </location>
</feature>
<dbReference type="PROSITE" id="PS00205">
    <property type="entry name" value="TRANSFERRIN_LIKE_1"/>
    <property type="match status" value="1"/>
</dbReference>
<feature type="binding site" evidence="14">
    <location>
        <position position="469"/>
    </location>
    <ligand>
        <name>hydrogencarbonate</name>
        <dbReference type="ChEBI" id="CHEBI:17544"/>
        <label>1</label>
    </ligand>
</feature>
<keyword evidence="20" id="KW-1185">Reference proteome</keyword>
<evidence type="ECO:0000313" key="20">
    <source>
        <dbReference type="Proteomes" id="UP000472271"/>
    </source>
</evidence>
<evidence type="ECO:0000256" key="14">
    <source>
        <dbReference type="PIRSR" id="PIRSR002549-2"/>
    </source>
</evidence>
<dbReference type="InterPro" id="IPR001156">
    <property type="entry name" value="Transferrin-like_dom"/>
</dbReference>
<evidence type="ECO:0000256" key="15">
    <source>
        <dbReference type="PIRSR" id="PIRSR002549-3"/>
    </source>
</evidence>
<evidence type="ECO:0000256" key="5">
    <source>
        <dbReference type="ARBA" id="ARBA00022448"/>
    </source>
</evidence>
<reference evidence="19" key="1">
    <citation type="submission" date="2019-06" db="EMBL/GenBank/DDBJ databases">
        <authorList>
            <consortium name="Wellcome Sanger Institute Data Sharing"/>
        </authorList>
    </citation>
    <scope>NUCLEOTIDE SEQUENCE [LARGE SCALE GENOMIC DNA]</scope>
</reference>
<dbReference type="PANTHER" id="PTHR11485">
    <property type="entry name" value="TRANSFERRIN"/>
    <property type="match status" value="1"/>
</dbReference>
<comment type="function">
    <text evidence="13">Transferrins are iron binding transport proteins which bind Fe(3+) ion in association with the binding of an anion, usually bicarbonate.</text>
</comment>
<evidence type="ECO:0000256" key="13">
    <source>
        <dbReference type="PIRNR" id="PIRNR002549"/>
    </source>
</evidence>
<feature type="disulfide bond" evidence="16">
    <location>
        <begin position="484"/>
        <end position="678"/>
    </location>
</feature>
<feature type="disulfide bond" evidence="16">
    <location>
        <begin position="417"/>
        <end position="689"/>
    </location>
</feature>
<evidence type="ECO:0000256" key="10">
    <source>
        <dbReference type="ARBA" id="ARBA00023004"/>
    </source>
</evidence>
<feature type="binding site" evidence="15">
    <location>
        <position position="437"/>
    </location>
    <ligand>
        <name>Fe(3+)</name>
        <dbReference type="ChEBI" id="CHEBI:29034"/>
        <label>1</label>
    </ligand>
</feature>
<feature type="domain" description="Transferrin-like" evidence="18">
    <location>
        <begin position="25"/>
        <end position="348"/>
    </location>
</feature>
<evidence type="ECO:0000256" key="16">
    <source>
        <dbReference type="PIRSR" id="PIRSR002549-4"/>
    </source>
</evidence>
<feature type="disulfide bond" evidence="16">
    <location>
        <begin position="578"/>
        <end position="592"/>
    </location>
</feature>
<keyword evidence="12 16" id="KW-1015">Disulfide bond</keyword>
<feature type="signal peptide" evidence="17">
    <location>
        <begin position="1"/>
        <end position="18"/>
    </location>
</feature>
<feature type="binding site" evidence="15">
    <location>
        <position position="407"/>
    </location>
    <ligand>
        <name>Fe(3+)</name>
        <dbReference type="ChEBI" id="CHEBI:29034"/>
        <label>1</label>
    </ligand>
</feature>
<feature type="disulfide bond" evidence="16">
    <location>
        <begin position="354"/>
        <end position="392"/>
    </location>
</feature>
<organism evidence="19 20">
    <name type="scientific">Sphaeramia orbicularis</name>
    <name type="common">orbiculate cardinalfish</name>
    <dbReference type="NCBI Taxonomy" id="375764"/>
    <lineage>
        <taxon>Eukaryota</taxon>
        <taxon>Metazoa</taxon>
        <taxon>Chordata</taxon>
        <taxon>Craniata</taxon>
        <taxon>Vertebrata</taxon>
        <taxon>Euteleostomi</taxon>
        <taxon>Actinopterygii</taxon>
        <taxon>Neopterygii</taxon>
        <taxon>Teleostei</taxon>
        <taxon>Neoteleostei</taxon>
        <taxon>Acanthomorphata</taxon>
        <taxon>Gobiaria</taxon>
        <taxon>Kurtiformes</taxon>
        <taxon>Apogonoidei</taxon>
        <taxon>Apogonidae</taxon>
        <taxon>Apogoninae</taxon>
        <taxon>Sphaeramia</taxon>
    </lineage>
</organism>
<sequence>MKPLLLVALLGCLASVFTAPTIMPVKWCVTSEAELRKCLDLARHSPVFSCVRRDTTLHCIVAIKAGEADAITVNGGDMYIAGLRNFDLVPIIAEDYAPTREATHEIVVAVVKKNSKFRIRGLQGKRSCHTGLGDPEGWVTPMGTLRSLGLIHWPDVTNKPLKQAVSEFFQSSCVPGANEARWVGRNLCHLCRGDCSKSEREPYYGDAGAFRCLVENTGEVAFIKHDSVPDSEKANYELLCKDNTRAPIDNYKSCHLGRVPNHAVVSRKDPELAESIWTSLNAVPVQHKVVYRFIILSGFNLFSSAPFAPAKNLMFTDSTQRLIRVPPDTDSFLYLGAEHMKQIPDTVSNTINWCAVGQAEVAKCDTWAVSNMYYFDAVVSIHCEMANTVEECVKKIMRKEADAVAVDGGQVYTAGKCGLVPVMVEQYDEGIMYFSSYYAVAVVKKGSAVNWDNLQGKRSCHSATGRSAGWNIPMGYIYTMTKTCDFSKFFSSGCAPGAQPTSPFCTQCVGSGKVVRDEAKCKPNSDERYYGNTGAFRCLVEDAGDVAFIKHTTVLENTDGNGPDWARTLRSADYELICPGKGPVPITDFASCNLARVPAHAVMARPESRSEIVRILQEQQAKFGPNGSEATFRMFQSHGGTDLLFTDSTKCLKEVQVDNYESFLGSEYMTAMRLLRECSGNTPDLENSCSFHTCQ</sequence>
<dbReference type="GO" id="GO:0006826">
    <property type="term" value="P:iron ion transport"/>
    <property type="evidence" value="ECO:0007669"/>
    <property type="project" value="UniProtKB-KW"/>
</dbReference>
<comment type="similarity">
    <text evidence="13">Belongs to the transferrin family.</text>
</comment>
<dbReference type="GO" id="GO:0055037">
    <property type="term" value="C:recycling endosome"/>
    <property type="evidence" value="ECO:0007669"/>
    <property type="project" value="TreeGrafter"/>
</dbReference>
<dbReference type="GO" id="GO:0019731">
    <property type="term" value="P:antibacterial humoral response"/>
    <property type="evidence" value="ECO:0007669"/>
    <property type="project" value="TreeGrafter"/>
</dbReference>
<feature type="disulfide bond" evidence="16">
    <location>
        <begin position="494"/>
        <end position="508"/>
    </location>
</feature>
<evidence type="ECO:0000256" key="1">
    <source>
        <dbReference type="ARBA" id="ARBA00002831"/>
    </source>
</evidence>
<dbReference type="PROSITE" id="PS51408">
    <property type="entry name" value="TRANSFERRIN_LIKE_4"/>
    <property type="match status" value="2"/>
</dbReference>
<comment type="subunit">
    <text evidence="3 13">Monomer.</text>
</comment>
<dbReference type="Gene3D" id="3.40.190.10">
    <property type="entry name" value="Periplasmic binding protein-like II"/>
    <property type="match status" value="4"/>
</dbReference>
<keyword evidence="5 13" id="KW-0813">Transport</keyword>
<dbReference type="Pfam" id="PF00405">
    <property type="entry name" value="Transferrin"/>
    <property type="match status" value="2"/>
</dbReference>
<feature type="binding site" evidence="15">
    <location>
        <position position="600"/>
    </location>
    <ligand>
        <name>Fe(3+)</name>
        <dbReference type="ChEBI" id="CHEBI:29034"/>
        <label>1</label>
    </ligand>
</feature>
<keyword evidence="6 13" id="KW-0410">Iron transport</keyword>
<evidence type="ECO:0000313" key="19">
    <source>
        <dbReference type="Ensembl" id="ENSSORP00005048507.1"/>
    </source>
</evidence>
<dbReference type="GO" id="GO:0046872">
    <property type="term" value="F:metal ion binding"/>
    <property type="evidence" value="ECO:0007669"/>
    <property type="project" value="UniProtKB-KW"/>
</dbReference>
<accession>A0A673C6R2</accession>
<evidence type="ECO:0000256" key="9">
    <source>
        <dbReference type="ARBA" id="ARBA00022737"/>
    </source>
</evidence>
<evidence type="ECO:0000256" key="8">
    <source>
        <dbReference type="ARBA" id="ARBA00022723"/>
    </source>
</evidence>
<feature type="binding site" evidence="14">
    <location>
        <position position="130"/>
    </location>
    <ligand>
        <name>hydrogencarbonate</name>
        <dbReference type="ChEBI" id="CHEBI:17544"/>
        <label>1</label>
    </ligand>
</feature>
<feature type="binding site" evidence="14">
    <location>
        <position position="137"/>
    </location>
    <ligand>
        <name>hydrogencarbonate</name>
        <dbReference type="ChEBI" id="CHEBI:17544"/>
        <label>1</label>
    </ligand>
</feature>